<dbReference type="AlphaFoldDB" id="A0A5D4R8N3"/>
<dbReference type="InterPro" id="IPR036890">
    <property type="entry name" value="HATPase_C_sf"/>
</dbReference>
<reference evidence="17 18" key="1">
    <citation type="submission" date="2019-08" db="EMBL/GenBank/DDBJ databases">
        <title>Bacillus genomes from the desert of Cuatro Cienegas, Coahuila.</title>
        <authorList>
            <person name="Olmedo-Alvarez G."/>
        </authorList>
    </citation>
    <scope>NUCLEOTIDE SEQUENCE [LARGE SCALE GENOMIC DNA]</scope>
    <source>
        <strain evidence="17 18">CH446_14T</strain>
    </source>
</reference>
<dbReference type="InterPro" id="IPR005467">
    <property type="entry name" value="His_kinase_dom"/>
</dbReference>
<feature type="transmembrane region" description="Helical" evidence="14">
    <location>
        <begin position="12"/>
        <end position="36"/>
    </location>
</feature>
<evidence type="ECO:0000256" key="1">
    <source>
        <dbReference type="ARBA" id="ARBA00000085"/>
    </source>
</evidence>
<dbReference type="SMART" id="SM00388">
    <property type="entry name" value="HisKA"/>
    <property type="match status" value="1"/>
</dbReference>
<dbReference type="EC" id="2.7.13.3" evidence="3"/>
<accession>A0A5D4R8N3</accession>
<dbReference type="InterPro" id="IPR003661">
    <property type="entry name" value="HisK_dim/P_dom"/>
</dbReference>
<feature type="domain" description="HAMP" evidence="16">
    <location>
        <begin position="189"/>
        <end position="241"/>
    </location>
</feature>
<evidence type="ECO:0000256" key="6">
    <source>
        <dbReference type="ARBA" id="ARBA00022679"/>
    </source>
</evidence>
<evidence type="ECO:0000259" key="15">
    <source>
        <dbReference type="PROSITE" id="PS50109"/>
    </source>
</evidence>
<evidence type="ECO:0000256" key="3">
    <source>
        <dbReference type="ARBA" id="ARBA00012438"/>
    </source>
</evidence>
<protein>
    <recommendedName>
        <fullName evidence="3">histidine kinase</fullName>
        <ecNumber evidence="3">2.7.13.3</ecNumber>
    </recommendedName>
</protein>
<evidence type="ECO:0000313" key="18">
    <source>
        <dbReference type="Proteomes" id="UP000322139"/>
    </source>
</evidence>
<dbReference type="GO" id="GO:0005886">
    <property type="term" value="C:plasma membrane"/>
    <property type="evidence" value="ECO:0007669"/>
    <property type="project" value="UniProtKB-SubCell"/>
</dbReference>
<dbReference type="Proteomes" id="UP000322139">
    <property type="component" value="Unassembled WGS sequence"/>
</dbReference>
<comment type="subcellular location">
    <subcellularLocation>
        <location evidence="2">Cell membrane</location>
        <topology evidence="2">Multi-pass membrane protein</topology>
    </subcellularLocation>
</comment>
<dbReference type="RefSeq" id="WP_148975631.1">
    <property type="nucleotide sequence ID" value="NZ_VTER01000007.1"/>
</dbReference>
<dbReference type="CDD" id="cd00082">
    <property type="entry name" value="HisKA"/>
    <property type="match status" value="1"/>
</dbReference>
<dbReference type="EMBL" id="VTER01000007">
    <property type="protein sequence ID" value="TYS46899.1"/>
    <property type="molecule type" value="Genomic_DNA"/>
</dbReference>
<organism evidence="17 18">
    <name type="scientific">Bacillus infantis</name>
    <dbReference type="NCBI Taxonomy" id="324767"/>
    <lineage>
        <taxon>Bacteria</taxon>
        <taxon>Bacillati</taxon>
        <taxon>Bacillota</taxon>
        <taxon>Bacilli</taxon>
        <taxon>Bacillales</taxon>
        <taxon>Bacillaceae</taxon>
        <taxon>Bacillus</taxon>
    </lineage>
</organism>
<dbReference type="PANTHER" id="PTHR45528">
    <property type="entry name" value="SENSOR HISTIDINE KINASE CPXA"/>
    <property type="match status" value="1"/>
</dbReference>
<evidence type="ECO:0000313" key="17">
    <source>
        <dbReference type="EMBL" id="TYS46899.1"/>
    </source>
</evidence>
<dbReference type="SMART" id="SM00304">
    <property type="entry name" value="HAMP"/>
    <property type="match status" value="1"/>
</dbReference>
<dbReference type="Pfam" id="PF00512">
    <property type="entry name" value="HisKA"/>
    <property type="match status" value="1"/>
</dbReference>
<evidence type="ECO:0000256" key="5">
    <source>
        <dbReference type="ARBA" id="ARBA00022553"/>
    </source>
</evidence>
<dbReference type="Gene3D" id="1.10.287.130">
    <property type="match status" value="1"/>
</dbReference>
<dbReference type="InterPro" id="IPR003594">
    <property type="entry name" value="HATPase_dom"/>
</dbReference>
<evidence type="ECO:0000256" key="4">
    <source>
        <dbReference type="ARBA" id="ARBA00022475"/>
    </source>
</evidence>
<keyword evidence="7 14" id="KW-0812">Transmembrane</keyword>
<dbReference type="GO" id="GO:0000155">
    <property type="term" value="F:phosphorelay sensor kinase activity"/>
    <property type="evidence" value="ECO:0007669"/>
    <property type="project" value="InterPro"/>
</dbReference>
<proteinExistence type="predicted"/>
<evidence type="ECO:0000256" key="11">
    <source>
        <dbReference type="ARBA" id="ARBA00022989"/>
    </source>
</evidence>
<dbReference type="PROSITE" id="PS50109">
    <property type="entry name" value="HIS_KIN"/>
    <property type="match status" value="1"/>
</dbReference>
<dbReference type="Pfam" id="PF00672">
    <property type="entry name" value="HAMP"/>
    <property type="match status" value="1"/>
</dbReference>
<dbReference type="SUPFAM" id="SSF55874">
    <property type="entry name" value="ATPase domain of HSP90 chaperone/DNA topoisomerase II/histidine kinase"/>
    <property type="match status" value="1"/>
</dbReference>
<name>A0A5D4R8N3_9BACI</name>
<dbReference type="SUPFAM" id="SSF158472">
    <property type="entry name" value="HAMP domain-like"/>
    <property type="match status" value="1"/>
</dbReference>
<keyword evidence="8" id="KW-0547">Nucleotide-binding</keyword>
<dbReference type="PANTHER" id="PTHR45528:SF1">
    <property type="entry name" value="SENSOR HISTIDINE KINASE CPXA"/>
    <property type="match status" value="1"/>
</dbReference>
<keyword evidence="9 17" id="KW-0418">Kinase</keyword>
<sequence length="459" mass="52324">MKPKSLQGRYLLIILLALVLMPITFPLVSVLFHIPFSMQEHDPNLYEDSEGMESMWKKEGEQLGGRTDEEINERLRELKQKYNKASIFWVDGQGSTKLKLPEQIKVPAQWDPLYTIDFMKTNRGLEADPYTVVSFIGSRKSEGFMVIQVPRGEMDTEWEKVSRSYDYYYLIATFAVLGLFLFVSWIFFYRIRQRLLRLQEAMDKPADGGIPLPIAIEKKDEIGQLEGAFNRMIDQLETGRQREREEEELRRQLIANLSHDLRTPLTTIRGHAYSLKKEITSEKGRESLELIDNKVSYLGQLIENLLSYTLLTSGKYPYNPEETDIVRLVKTSAAAWYPVFENEGFELDIELPDKSIYWDIDGQWMNRILDNLFQNILRHAAQGKYAGVLLDAEKEILLIKDKGPGMTGESAGKGAGIGLSIAALMLKEMDFDLQINSSSGGTEMVIGRKGDSGIGHKDG</sequence>
<gene>
    <name evidence="17" type="ORF">FZD51_15660</name>
</gene>
<evidence type="ECO:0000256" key="13">
    <source>
        <dbReference type="ARBA" id="ARBA00023136"/>
    </source>
</evidence>
<dbReference type="PROSITE" id="PS50885">
    <property type="entry name" value="HAMP"/>
    <property type="match status" value="1"/>
</dbReference>
<comment type="catalytic activity">
    <reaction evidence="1">
        <text>ATP + protein L-histidine = ADP + protein N-phospho-L-histidine.</text>
        <dbReference type="EC" id="2.7.13.3"/>
    </reaction>
</comment>
<keyword evidence="10" id="KW-0067">ATP-binding</keyword>
<keyword evidence="11 14" id="KW-1133">Transmembrane helix</keyword>
<dbReference type="InterPro" id="IPR036097">
    <property type="entry name" value="HisK_dim/P_sf"/>
</dbReference>
<evidence type="ECO:0000256" key="10">
    <source>
        <dbReference type="ARBA" id="ARBA00022840"/>
    </source>
</evidence>
<keyword evidence="6" id="KW-0808">Transferase</keyword>
<dbReference type="Pfam" id="PF02518">
    <property type="entry name" value="HATPase_c"/>
    <property type="match status" value="1"/>
</dbReference>
<dbReference type="CDD" id="cd06225">
    <property type="entry name" value="HAMP"/>
    <property type="match status" value="1"/>
</dbReference>
<keyword evidence="13 14" id="KW-0472">Membrane</keyword>
<dbReference type="InterPro" id="IPR003660">
    <property type="entry name" value="HAMP_dom"/>
</dbReference>
<evidence type="ECO:0000256" key="14">
    <source>
        <dbReference type="SAM" id="Phobius"/>
    </source>
</evidence>
<dbReference type="GO" id="GO:0005524">
    <property type="term" value="F:ATP binding"/>
    <property type="evidence" value="ECO:0007669"/>
    <property type="project" value="UniProtKB-KW"/>
</dbReference>
<keyword evidence="5" id="KW-0597">Phosphoprotein</keyword>
<evidence type="ECO:0000256" key="8">
    <source>
        <dbReference type="ARBA" id="ARBA00022741"/>
    </source>
</evidence>
<dbReference type="InterPro" id="IPR050398">
    <property type="entry name" value="HssS/ArlS-like"/>
</dbReference>
<dbReference type="Gene3D" id="6.10.340.10">
    <property type="match status" value="1"/>
</dbReference>
<evidence type="ECO:0000256" key="2">
    <source>
        <dbReference type="ARBA" id="ARBA00004651"/>
    </source>
</evidence>
<dbReference type="SMART" id="SM00387">
    <property type="entry name" value="HATPase_c"/>
    <property type="match status" value="1"/>
</dbReference>
<keyword evidence="4" id="KW-1003">Cell membrane</keyword>
<evidence type="ECO:0000256" key="12">
    <source>
        <dbReference type="ARBA" id="ARBA00023012"/>
    </source>
</evidence>
<evidence type="ECO:0000256" key="7">
    <source>
        <dbReference type="ARBA" id="ARBA00022692"/>
    </source>
</evidence>
<dbReference type="Gene3D" id="3.30.565.10">
    <property type="entry name" value="Histidine kinase-like ATPase, C-terminal domain"/>
    <property type="match status" value="1"/>
</dbReference>
<dbReference type="SUPFAM" id="SSF47384">
    <property type="entry name" value="Homodimeric domain of signal transducing histidine kinase"/>
    <property type="match status" value="1"/>
</dbReference>
<feature type="transmembrane region" description="Helical" evidence="14">
    <location>
        <begin position="167"/>
        <end position="189"/>
    </location>
</feature>
<evidence type="ECO:0000256" key="9">
    <source>
        <dbReference type="ARBA" id="ARBA00022777"/>
    </source>
</evidence>
<feature type="domain" description="Histidine kinase" evidence="15">
    <location>
        <begin position="256"/>
        <end position="446"/>
    </location>
</feature>
<keyword evidence="12" id="KW-0902">Two-component regulatory system</keyword>
<comment type="caution">
    <text evidence="17">The sequence shown here is derived from an EMBL/GenBank/DDBJ whole genome shotgun (WGS) entry which is preliminary data.</text>
</comment>
<evidence type="ECO:0000259" key="16">
    <source>
        <dbReference type="PROSITE" id="PS50885"/>
    </source>
</evidence>